<feature type="region of interest" description="Disordered" evidence="1">
    <location>
        <begin position="604"/>
        <end position="627"/>
    </location>
</feature>
<feature type="region of interest" description="Disordered" evidence="1">
    <location>
        <begin position="49"/>
        <end position="82"/>
    </location>
</feature>
<organism evidence="2 3">
    <name type="scientific">Marasmiellus scandens</name>
    <dbReference type="NCBI Taxonomy" id="2682957"/>
    <lineage>
        <taxon>Eukaryota</taxon>
        <taxon>Fungi</taxon>
        <taxon>Dikarya</taxon>
        <taxon>Basidiomycota</taxon>
        <taxon>Agaricomycotina</taxon>
        <taxon>Agaricomycetes</taxon>
        <taxon>Agaricomycetidae</taxon>
        <taxon>Agaricales</taxon>
        <taxon>Marasmiineae</taxon>
        <taxon>Omphalotaceae</taxon>
        <taxon>Marasmiellus</taxon>
    </lineage>
</organism>
<gene>
    <name evidence="2" type="ORF">VKT23_019842</name>
</gene>
<evidence type="ECO:0000313" key="2">
    <source>
        <dbReference type="EMBL" id="KAK7435150.1"/>
    </source>
</evidence>
<keyword evidence="3" id="KW-1185">Reference proteome</keyword>
<feature type="compositionally biased region" description="Basic and acidic residues" evidence="1">
    <location>
        <begin position="370"/>
        <end position="380"/>
    </location>
</feature>
<sequence>MWVIDGNNSLKRIKGINGREVADTRVFTDSTYYLPAEFVDSFAHEVHTQATEAADQGSDDEELGDRVNTEGDPTDGGELEAETEKTLKGCAERWKAAAKDTSKKMWAIFKESGIFASACRHGFILWIVDMIESGELLAKYPLALVAKALEVFGENWVIGYDIGCRFASTIKSTSLGQRFQDKGCRTCVNAFHGYTHNILCQQQNHPLNITGMGLEDLETLERIFSASNQLASLTRYMSAYRRRVFIDLYFQQWDVEKYNNLATMIHNNYVQALHIIDEDGAAVRDALETLCLTENDLDNYINDEIIHFQQLGSEAPEDVHAVAYVELLQKLQNLNLQYKNASSAFRLQIPEDYQPLSGEQQYSSGLSATRRMETERRQIGEERDRIQHEVIEMEVQMGIEHRWEPSSVQYLQAMKYMKTRKYQQALEHLHKLIIQRLFELHRLNLNQTGYKMRTHIAQALQKRSKAIRNAVKRYNTAATALDPPRPTLDWSKVSHFSFLDEFNILQDTRHSVFDKPWAQPVIRETMKRHRRLTRAREEIVRCNVELHRLHTSIVDEDKKFSSLLSQLKNQNSPVYGPVQEYVVRRRGSHALLLEQINRTYALEGFTGTPGPGTRKGCTDVGQDAREPGIDYDLTTRSEDDEGWVDEDDELTAGLGAVVDYISNISLQG</sequence>
<evidence type="ECO:0000256" key="1">
    <source>
        <dbReference type="SAM" id="MobiDB-lite"/>
    </source>
</evidence>
<feature type="region of interest" description="Disordered" evidence="1">
    <location>
        <begin position="359"/>
        <end position="380"/>
    </location>
</feature>
<accession>A0ABR1IPK0</accession>
<evidence type="ECO:0000313" key="3">
    <source>
        <dbReference type="Proteomes" id="UP001498398"/>
    </source>
</evidence>
<dbReference type="PANTHER" id="PTHR33096">
    <property type="entry name" value="CXC2 DOMAIN-CONTAINING PROTEIN"/>
    <property type="match status" value="1"/>
</dbReference>
<dbReference type="Proteomes" id="UP001498398">
    <property type="component" value="Unassembled WGS sequence"/>
</dbReference>
<reference evidence="2 3" key="1">
    <citation type="submission" date="2024-01" db="EMBL/GenBank/DDBJ databases">
        <title>A draft genome for the cacao thread blight pathogen Marasmiellus scandens.</title>
        <authorList>
            <person name="Baruah I.K."/>
            <person name="Leung J."/>
            <person name="Bukari Y."/>
            <person name="Amoako-Attah I."/>
            <person name="Meinhardt L.W."/>
            <person name="Bailey B.A."/>
            <person name="Cohen S.P."/>
        </authorList>
    </citation>
    <scope>NUCLEOTIDE SEQUENCE [LARGE SCALE GENOMIC DNA]</scope>
    <source>
        <strain evidence="2 3">GH-19</strain>
    </source>
</reference>
<dbReference type="InterPro" id="IPR040521">
    <property type="entry name" value="KDZ"/>
</dbReference>
<feature type="compositionally biased region" description="Acidic residues" evidence="1">
    <location>
        <begin position="72"/>
        <end position="81"/>
    </location>
</feature>
<comment type="caution">
    <text evidence="2">The sequence shown here is derived from an EMBL/GenBank/DDBJ whole genome shotgun (WGS) entry which is preliminary data.</text>
</comment>
<dbReference type="PANTHER" id="PTHR33096:SF1">
    <property type="entry name" value="CXC1-LIKE CYSTEINE CLUSTER ASSOCIATED WITH KDZ TRANSPOSASES DOMAIN-CONTAINING PROTEIN"/>
    <property type="match status" value="1"/>
</dbReference>
<proteinExistence type="predicted"/>
<dbReference type="Pfam" id="PF18758">
    <property type="entry name" value="KDZ"/>
    <property type="match status" value="1"/>
</dbReference>
<dbReference type="EMBL" id="JBANRG010000111">
    <property type="protein sequence ID" value="KAK7435150.1"/>
    <property type="molecule type" value="Genomic_DNA"/>
</dbReference>
<protein>
    <submittedName>
        <fullName evidence="2">Uncharacterized protein</fullName>
    </submittedName>
</protein>
<name>A0ABR1IPK0_9AGAR</name>